<evidence type="ECO:0000256" key="2">
    <source>
        <dbReference type="ARBA" id="ARBA00022692"/>
    </source>
</evidence>
<feature type="transmembrane region" description="Helical" evidence="5">
    <location>
        <begin position="292"/>
        <end position="314"/>
    </location>
</feature>
<feature type="transmembrane region" description="Helical" evidence="5">
    <location>
        <begin position="175"/>
        <end position="199"/>
    </location>
</feature>
<dbReference type="InterPro" id="IPR017452">
    <property type="entry name" value="GPCR_Rhodpsn_7TM"/>
</dbReference>
<dbReference type="AlphaFoldDB" id="A0AAF3EYU2"/>
<name>A0AAF3EYU2_9BILA</name>
<feature type="transmembrane region" description="Helical" evidence="5">
    <location>
        <begin position="85"/>
        <end position="106"/>
    </location>
</feature>
<dbReference type="WBParaSite" id="MBELARI_LOCUS19396">
    <property type="protein sequence ID" value="MBELARI_LOCUS19396"/>
    <property type="gene ID" value="MBELARI_LOCUS19396"/>
</dbReference>
<dbReference type="PANTHER" id="PTHR24224:SF36">
    <property type="entry name" value="NEMATOCIN RECEPTOR 2"/>
    <property type="match status" value="1"/>
</dbReference>
<dbReference type="Proteomes" id="UP000887575">
    <property type="component" value="Unassembled WGS sequence"/>
</dbReference>
<evidence type="ECO:0000256" key="4">
    <source>
        <dbReference type="ARBA" id="ARBA00023136"/>
    </source>
</evidence>
<dbReference type="GO" id="GO:0016020">
    <property type="term" value="C:membrane"/>
    <property type="evidence" value="ECO:0007669"/>
    <property type="project" value="UniProtKB-SubCell"/>
</dbReference>
<evidence type="ECO:0000313" key="8">
    <source>
        <dbReference type="WBParaSite" id="MBELARI_LOCUS19396"/>
    </source>
</evidence>
<comment type="subcellular location">
    <subcellularLocation>
        <location evidence="1">Membrane</location>
    </subcellularLocation>
</comment>
<feature type="transmembrane region" description="Helical" evidence="5">
    <location>
        <begin position="126"/>
        <end position="148"/>
    </location>
</feature>
<dbReference type="Gene3D" id="1.20.1070.10">
    <property type="entry name" value="Rhodopsin 7-helix transmembrane proteins"/>
    <property type="match status" value="1"/>
</dbReference>
<dbReference type="InterPro" id="IPR000276">
    <property type="entry name" value="GPCR_Rhodpsn"/>
</dbReference>
<dbReference type="PRINTS" id="PR00237">
    <property type="entry name" value="GPCRRHODOPSN"/>
</dbReference>
<reference evidence="8" key="1">
    <citation type="submission" date="2024-02" db="UniProtKB">
        <authorList>
            <consortium name="WormBaseParasite"/>
        </authorList>
    </citation>
    <scope>IDENTIFICATION</scope>
</reference>
<dbReference type="PANTHER" id="PTHR24224">
    <property type="entry name" value="CARDIOACCELERATORY PEPTIDE RECEPTOR-RELATED"/>
    <property type="match status" value="1"/>
</dbReference>
<dbReference type="Pfam" id="PF00001">
    <property type="entry name" value="7tm_1"/>
    <property type="match status" value="1"/>
</dbReference>
<keyword evidence="7" id="KW-1185">Reference proteome</keyword>
<feature type="transmembrane region" description="Helical" evidence="5">
    <location>
        <begin position="259"/>
        <end position="280"/>
    </location>
</feature>
<dbReference type="GO" id="GO:0004930">
    <property type="term" value="F:G protein-coupled receptor activity"/>
    <property type="evidence" value="ECO:0007669"/>
    <property type="project" value="InterPro"/>
</dbReference>
<dbReference type="PROSITE" id="PS50262">
    <property type="entry name" value="G_PROTEIN_RECEP_F1_2"/>
    <property type="match status" value="1"/>
</dbReference>
<evidence type="ECO:0000313" key="7">
    <source>
        <dbReference type="Proteomes" id="UP000887575"/>
    </source>
</evidence>
<keyword evidence="4 5" id="KW-0472">Membrane</keyword>
<organism evidence="7 8">
    <name type="scientific">Mesorhabditis belari</name>
    <dbReference type="NCBI Taxonomy" id="2138241"/>
    <lineage>
        <taxon>Eukaryota</taxon>
        <taxon>Metazoa</taxon>
        <taxon>Ecdysozoa</taxon>
        <taxon>Nematoda</taxon>
        <taxon>Chromadorea</taxon>
        <taxon>Rhabditida</taxon>
        <taxon>Rhabditina</taxon>
        <taxon>Rhabditomorpha</taxon>
        <taxon>Rhabditoidea</taxon>
        <taxon>Rhabditidae</taxon>
        <taxon>Mesorhabditinae</taxon>
        <taxon>Mesorhabditis</taxon>
    </lineage>
</organism>
<sequence length="458" mass="52251">MHPQVFFIVVHMTITMSLAIAGNLFMIFVIWRGNKAIRRRVSPVQLLLLHTCAADLLFAVCSLGTEILLLFHYPHFIGPGWLCKLVRYAQMVPLYASPFLLVAISADRYQAICRPLAHFRRSRYRIPTYLAMFAWGLALLCSLPQAFIWRKEETFPKVEQCVTFYRRDNQIFKSIYVIVFNTIAWLLPSTMAGLFYYFVCKAVWMSHNSKPTLDLTTTKLNVCDNVETQSYVEKLRHKSSGIRRQTSEFDRKRIQTVRLTLTIIACNFFLWAPFCMVNILQANAPNLLNPSVMAYVVVLGNLNSCVNPWIYIFFNRSHVQRAFCGAPKSGKNHSQIANTTQVSPIFFTSELLQRGASPRRLFSFSPRSTTYSSCSRMAINGHSEVVTESFIQKDSGTTMNGSTTTTRNSTELPSSIVRVFTERRKSNKHSLGLVRARSICATHDEKQALLSRKVCNES</sequence>
<feature type="domain" description="G-protein coupled receptors family 1 profile" evidence="6">
    <location>
        <begin position="22"/>
        <end position="311"/>
    </location>
</feature>
<evidence type="ECO:0000259" key="6">
    <source>
        <dbReference type="PROSITE" id="PS50262"/>
    </source>
</evidence>
<proteinExistence type="predicted"/>
<keyword evidence="2 5" id="KW-0812">Transmembrane</keyword>
<feature type="transmembrane region" description="Helical" evidence="5">
    <location>
        <begin position="52"/>
        <end position="73"/>
    </location>
</feature>
<dbReference type="SUPFAM" id="SSF81321">
    <property type="entry name" value="Family A G protein-coupled receptor-like"/>
    <property type="match status" value="1"/>
</dbReference>
<protein>
    <recommendedName>
        <fullName evidence="6">G-protein coupled receptors family 1 profile domain-containing protein</fullName>
    </recommendedName>
</protein>
<evidence type="ECO:0000256" key="3">
    <source>
        <dbReference type="ARBA" id="ARBA00022989"/>
    </source>
</evidence>
<evidence type="ECO:0000256" key="1">
    <source>
        <dbReference type="ARBA" id="ARBA00004370"/>
    </source>
</evidence>
<feature type="transmembrane region" description="Helical" evidence="5">
    <location>
        <begin position="6"/>
        <end position="31"/>
    </location>
</feature>
<dbReference type="InterPro" id="IPR052665">
    <property type="entry name" value="Neuropeptide-GPCR"/>
</dbReference>
<keyword evidence="3 5" id="KW-1133">Transmembrane helix</keyword>
<evidence type="ECO:0000256" key="5">
    <source>
        <dbReference type="SAM" id="Phobius"/>
    </source>
</evidence>
<accession>A0AAF3EYU2</accession>